<dbReference type="AlphaFoldDB" id="A0A6A7Y497"/>
<dbReference type="Pfam" id="PF05239">
    <property type="entry name" value="PRC"/>
    <property type="match status" value="1"/>
</dbReference>
<name>A0A6A7Y497_9HYPH</name>
<dbReference type="EMBL" id="VWNA01000001">
    <property type="protein sequence ID" value="MQT13954.1"/>
    <property type="molecule type" value="Genomic_DNA"/>
</dbReference>
<dbReference type="InterPro" id="IPR011033">
    <property type="entry name" value="PRC_barrel-like_sf"/>
</dbReference>
<evidence type="ECO:0000313" key="3">
    <source>
        <dbReference type="Proteomes" id="UP000332515"/>
    </source>
</evidence>
<gene>
    <name evidence="2" type="ORF">F0357_15160</name>
</gene>
<organism evidence="2 3">
    <name type="scientific">Segnochrobactrum spirostomi</name>
    <dbReference type="NCBI Taxonomy" id="2608987"/>
    <lineage>
        <taxon>Bacteria</taxon>
        <taxon>Pseudomonadati</taxon>
        <taxon>Pseudomonadota</taxon>
        <taxon>Alphaproteobacteria</taxon>
        <taxon>Hyphomicrobiales</taxon>
        <taxon>Segnochrobactraceae</taxon>
        <taxon>Segnochrobactrum</taxon>
    </lineage>
</organism>
<dbReference type="Proteomes" id="UP000332515">
    <property type="component" value="Unassembled WGS sequence"/>
</dbReference>
<reference evidence="2 3" key="1">
    <citation type="submission" date="2019-09" db="EMBL/GenBank/DDBJ databases">
        <title>Segnochrobactrum spirostomi gen. nov., sp. nov., isolated from the ciliate Spirostomum cf. yagiui and description of a novel family, Segnochrobactraceae fam. nov. within the order Rhizobiales of the class Alphaproteobacteria.</title>
        <authorList>
            <person name="Akter S."/>
            <person name="Shazib S.U.A."/>
            <person name="Shin M.K."/>
        </authorList>
    </citation>
    <scope>NUCLEOTIDE SEQUENCE [LARGE SCALE GENOMIC DNA]</scope>
    <source>
        <strain evidence="2 3">Sp-1</strain>
    </source>
</reference>
<comment type="caution">
    <text evidence="2">The sequence shown here is derived from an EMBL/GenBank/DDBJ whole genome shotgun (WGS) entry which is preliminary data.</text>
</comment>
<protein>
    <submittedName>
        <fullName evidence="2">PRC-barrel domain containing protein</fullName>
    </submittedName>
</protein>
<evidence type="ECO:0000313" key="2">
    <source>
        <dbReference type="EMBL" id="MQT13954.1"/>
    </source>
</evidence>
<dbReference type="RefSeq" id="WP_153483675.1">
    <property type="nucleotide sequence ID" value="NZ_VWNA01000001.1"/>
</dbReference>
<sequence>MDHHEETTNLIAGGKVSGTEVYNGAGEHLGQIHDLMVDKRSGKVAYAVMSFGGFLGIGEKYHPLPWSTLAYDERQRGYIVNLTNDQLKGGPAYADDLEPEWDRDYESRVHGYYGVRPYWDQ</sequence>
<dbReference type="Gene3D" id="2.30.30.240">
    <property type="entry name" value="PRC-barrel domain"/>
    <property type="match status" value="1"/>
</dbReference>
<dbReference type="InterPro" id="IPR027275">
    <property type="entry name" value="PRC-brl_dom"/>
</dbReference>
<evidence type="ECO:0000259" key="1">
    <source>
        <dbReference type="Pfam" id="PF05239"/>
    </source>
</evidence>
<dbReference type="PANTHER" id="PTHR36505">
    <property type="entry name" value="BLR1072 PROTEIN"/>
    <property type="match status" value="1"/>
</dbReference>
<dbReference type="PANTHER" id="PTHR36505:SF1">
    <property type="entry name" value="BLR1072 PROTEIN"/>
    <property type="match status" value="1"/>
</dbReference>
<feature type="domain" description="PRC-barrel" evidence="1">
    <location>
        <begin position="15"/>
        <end position="87"/>
    </location>
</feature>
<dbReference type="SUPFAM" id="SSF50346">
    <property type="entry name" value="PRC-barrel domain"/>
    <property type="match status" value="1"/>
</dbReference>
<keyword evidence="3" id="KW-1185">Reference proteome</keyword>
<proteinExistence type="predicted"/>
<accession>A0A6A7Y497</accession>